<dbReference type="PANTHER" id="PTHR44329">
    <property type="entry name" value="SERINE/THREONINE-PROTEIN KINASE TNNI3K-RELATED"/>
    <property type="match status" value="1"/>
</dbReference>
<feature type="region of interest" description="Disordered" evidence="1">
    <location>
        <begin position="36"/>
        <end position="59"/>
    </location>
</feature>
<evidence type="ECO:0000256" key="2">
    <source>
        <dbReference type="SAM" id="SignalP"/>
    </source>
</evidence>
<dbReference type="GO" id="GO:0004674">
    <property type="term" value="F:protein serine/threonine kinase activity"/>
    <property type="evidence" value="ECO:0007669"/>
    <property type="project" value="TreeGrafter"/>
</dbReference>
<feature type="signal peptide" evidence="2">
    <location>
        <begin position="1"/>
        <end position="29"/>
    </location>
</feature>
<dbReference type="Proteomes" id="UP001165080">
    <property type="component" value="Unassembled WGS sequence"/>
</dbReference>
<sequence length="761" mass="75352">MQPPPRTSSLTFRLLRVGLLLQRYRAASSIDLNRATVTSTSTASQYGPQEPGGGGGAAAAAAVPAAAAAPPPPPTSSPCIRATSRSLPTPVLAVSIGGSISLELAATEVLPSPTDSTGWGTTSPDGYSRWSLSAAPLSSSEGALSLASPPPRPPSHRKLPQCHPRQPQQRSGGVVGRVTATAIEAGTARAGVGVVVGGGCAICPASSVLGAGQLQPGSGGGGSAQPLAAVAAAAACDACGGGGGSGEQHLYGGQHVYDTAVGAQQVLQWLRAIGARPGCRLTVQMAEWCDSGSLQHRLQLPQRSSVLGRASAGSFYRPCPGAGSTGGSGAGAGAGCSCTSLEPAARGQYGTFQGCTALAGNGSPPSSATQSRLEGDAALWITHPAPAATVAVAVAAPSGPGSGPLSGSRQRRAGTATTAAAGAAPAVQPLSLLPLLPMGGGQVPGSLVRWAGRIAALRCSLQVAQALAHLHASGFYHSNLNPTSIGCCRVPAPAAGTGSSTAGAVAAPPPKPTSTAALLEQLIASTPLGQITCKLTALDVAPMTAAAAVVPPVSPTSTAEVTALAPSGGAAAATDGPQPAGTFACLKAAAEAVAATAAAPPGGGAAVSKPSLELSLNTAQWGAIAYVAPELVMPPTEEDVQTSDFSGAAAASAVAVADFGGAAAANAFSFGMILWQLLTCRTPHYELHPAQILVGRATGDLDLSLEWPEDTDEELRRLGEGCLDRDPVRRPSLAVAAAVLERVLERETADCREVLALHVHC</sequence>
<name>A0A9W6BB24_9CHLO</name>
<evidence type="ECO:0008006" key="5">
    <source>
        <dbReference type="Google" id="ProtNLM"/>
    </source>
</evidence>
<evidence type="ECO:0000313" key="3">
    <source>
        <dbReference type="EMBL" id="GLC48500.1"/>
    </source>
</evidence>
<keyword evidence="4" id="KW-1185">Reference proteome</keyword>
<feature type="compositionally biased region" description="Polar residues" evidence="1">
    <location>
        <begin position="36"/>
        <end position="47"/>
    </location>
</feature>
<reference evidence="3 4" key="1">
    <citation type="journal article" date="2023" name="Commun. Biol.">
        <title>Reorganization of the ancestral sex-determining regions during the evolution of trioecy in Pleodorina starrii.</title>
        <authorList>
            <person name="Takahashi K."/>
            <person name="Suzuki S."/>
            <person name="Kawai-Toyooka H."/>
            <person name="Yamamoto K."/>
            <person name="Hamaji T."/>
            <person name="Ootsuki R."/>
            <person name="Yamaguchi H."/>
            <person name="Kawachi M."/>
            <person name="Higashiyama T."/>
            <person name="Nozaki H."/>
        </authorList>
    </citation>
    <scope>NUCLEOTIDE SEQUENCE [LARGE SCALE GENOMIC DNA]</scope>
    <source>
        <strain evidence="3 4">NIES-4479</strain>
    </source>
</reference>
<feature type="region of interest" description="Disordered" evidence="1">
    <location>
        <begin position="140"/>
        <end position="174"/>
    </location>
</feature>
<gene>
    <name evidence="3" type="primary">PLEST001044</name>
    <name evidence="3" type="ORF">PLESTB_000104700</name>
</gene>
<keyword evidence="2" id="KW-0732">Signal</keyword>
<dbReference type="InterPro" id="IPR011009">
    <property type="entry name" value="Kinase-like_dom_sf"/>
</dbReference>
<dbReference type="AlphaFoldDB" id="A0A9W6BB24"/>
<dbReference type="EMBL" id="BRXU01000001">
    <property type="protein sequence ID" value="GLC48500.1"/>
    <property type="molecule type" value="Genomic_DNA"/>
</dbReference>
<accession>A0A9W6BB24</accession>
<organism evidence="3 4">
    <name type="scientific">Pleodorina starrii</name>
    <dbReference type="NCBI Taxonomy" id="330485"/>
    <lineage>
        <taxon>Eukaryota</taxon>
        <taxon>Viridiplantae</taxon>
        <taxon>Chlorophyta</taxon>
        <taxon>core chlorophytes</taxon>
        <taxon>Chlorophyceae</taxon>
        <taxon>CS clade</taxon>
        <taxon>Chlamydomonadales</taxon>
        <taxon>Volvocaceae</taxon>
        <taxon>Pleodorina</taxon>
    </lineage>
</organism>
<dbReference type="SUPFAM" id="SSF56112">
    <property type="entry name" value="Protein kinase-like (PK-like)"/>
    <property type="match status" value="1"/>
</dbReference>
<dbReference type="PANTHER" id="PTHR44329:SF214">
    <property type="entry name" value="PROTEIN KINASE DOMAIN-CONTAINING PROTEIN"/>
    <property type="match status" value="1"/>
</dbReference>
<dbReference type="InterPro" id="IPR051681">
    <property type="entry name" value="Ser/Thr_Kinases-Pseudokinases"/>
</dbReference>
<dbReference type="Gene3D" id="1.10.510.10">
    <property type="entry name" value="Transferase(Phosphotransferase) domain 1"/>
    <property type="match status" value="1"/>
</dbReference>
<proteinExistence type="predicted"/>
<feature type="region of interest" description="Disordered" evidence="1">
    <location>
        <begin position="399"/>
        <end position="420"/>
    </location>
</feature>
<evidence type="ECO:0000313" key="4">
    <source>
        <dbReference type="Proteomes" id="UP001165080"/>
    </source>
</evidence>
<feature type="chain" id="PRO_5040881385" description="Protein kinase domain-containing protein" evidence="2">
    <location>
        <begin position="30"/>
        <end position="761"/>
    </location>
</feature>
<comment type="caution">
    <text evidence="3">The sequence shown here is derived from an EMBL/GenBank/DDBJ whole genome shotgun (WGS) entry which is preliminary data.</text>
</comment>
<evidence type="ECO:0000256" key="1">
    <source>
        <dbReference type="SAM" id="MobiDB-lite"/>
    </source>
</evidence>
<protein>
    <recommendedName>
        <fullName evidence="5">Protein kinase domain-containing protein</fullName>
    </recommendedName>
</protein>